<dbReference type="Proteomes" id="UP001185927">
    <property type="component" value="Unassembled WGS sequence"/>
</dbReference>
<dbReference type="InterPro" id="IPR051678">
    <property type="entry name" value="AGP_Transferase"/>
</dbReference>
<keyword evidence="3" id="KW-1185">Reference proteome</keyword>
<dbReference type="InterPro" id="IPR011009">
    <property type="entry name" value="Kinase-like_dom_sf"/>
</dbReference>
<sequence length="380" mass="42775">MASNPAMPLGVNTTVTTTATDVTGLHGKLESWIRIRLSNSTAVVSDLRKPSESGMSSTSVLFTVDWADGDGTRHHADLVARVVPEAAALPVFPDYDLERQAIVMRTVAANSAVPVPCVRWIEPSSEVLGRPFIVMDRVDGIVPPDNPPYVFGSFLHEASTAQLETLQRSSVDLLAGIHSIPDPCSLLPELGDSTDVLRRHVDSERAYYEWTRREDGLRIPLLEKGFEWLEEHWPSNTSEAVLCWGDSRIGNIMYRDCAPEAVLDWELAALAPRELDVGWFIFFHRMYQDMAEQFGRPGLPDLFRRADVVARYEEAAGVELQDLDFYLVYAAIRHGIIMSRIKRRSIHFGDCPAPADPDEYVLHHCMLRQLIDNQYTWETK</sequence>
<dbReference type="EMBL" id="JAWLKB010000044">
    <property type="protein sequence ID" value="MDV6271396.1"/>
    <property type="molecule type" value="Genomic_DNA"/>
</dbReference>
<evidence type="ECO:0000259" key="1">
    <source>
        <dbReference type="Pfam" id="PF01636"/>
    </source>
</evidence>
<feature type="domain" description="Aminoglycoside phosphotransferase" evidence="1">
    <location>
        <begin position="95"/>
        <end position="284"/>
    </location>
</feature>
<gene>
    <name evidence="2" type="ORF">R3Q16_32810</name>
</gene>
<dbReference type="PANTHER" id="PTHR21310">
    <property type="entry name" value="AMINOGLYCOSIDE PHOSPHOTRANSFERASE-RELATED-RELATED"/>
    <property type="match status" value="1"/>
</dbReference>
<dbReference type="Gene3D" id="3.30.200.20">
    <property type="entry name" value="Phosphorylase Kinase, domain 1"/>
    <property type="match status" value="1"/>
</dbReference>
<dbReference type="SUPFAM" id="SSF56112">
    <property type="entry name" value="Protein kinase-like (PK-like)"/>
    <property type="match status" value="1"/>
</dbReference>
<name>A0ABU4C4F6_RHOGO</name>
<evidence type="ECO:0000313" key="3">
    <source>
        <dbReference type="Proteomes" id="UP001185927"/>
    </source>
</evidence>
<organism evidence="2 3">
    <name type="scientific">Rhodococcus globerulus</name>
    <dbReference type="NCBI Taxonomy" id="33008"/>
    <lineage>
        <taxon>Bacteria</taxon>
        <taxon>Bacillati</taxon>
        <taxon>Actinomycetota</taxon>
        <taxon>Actinomycetes</taxon>
        <taxon>Mycobacteriales</taxon>
        <taxon>Nocardiaceae</taxon>
        <taxon>Rhodococcus</taxon>
    </lineage>
</organism>
<comment type="caution">
    <text evidence="2">The sequence shown here is derived from an EMBL/GenBank/DDBJ whole genome shotgun (WGS) entry which is preliminary data.</text>
</comment>
<protein>
    <submittedName>
        <fullName evidence="2">Phosphotransferase family protein</fullName>
    </submittedName>
</protein>
<dbReference type="PANTHER" id="PTHR21310:SF40">
    <property type="entry name" value="AMINOGLYCOSIDE PHOSPHOTRANSFERASE DOMAIN-CONTAINING PROTEIN-RELATED"/>
    <property type="match status" value="1"/>
</dbReference>
<proteinExistence type="predicted"/>
<dbReference type="InterPro" id="IPR002575">
    <property type="entry name" value="Aminoglycoside_PTrfase"/>
</dbReference>
<dbReference type="InterPro" id="IPR041726">
    <property type="entry name" value="ACAD10_11_N"/>
</dbReference>
<dbReference type="Gene3D" id="3.90.1200.10">
    <property type="match status" value="1"/>
</dbReference>
<accession>A0ABU4C4F6</accession>
<dbReference type="Pfam" id="PF01636">
    <property type="entry name" value="APH"/>
    <property type="match status" value="1"/>
</dbReference>
<evidence type="ECO:0000313" key="2">
    <source>
        <dbReference type="EMBL" id="MDV6271396.1"/>
    </source>
</evidence>
<reference evidence="2 3" key="1">
    <citation type="submission" date="2023-10" db="EMBL/GenBank/DDBJ databases">
        <title>Development of a sustainable strategy for remediation of hydrocarbon-contaminated territories based on the waste exchange concept.</title>
        <authorList>
            <person name="Krivoruchko A."/>
        </authorList>
    </citation>
    <scope>NUCLEOTIDE SEQUENCE [LARGE SCALE GENOMIC DNA]</scope>
    <source>
        <strain evidence="2 3">IEGM 1203</strain>
    </source>
</reference>
<dbReference type="CDD" id="cd05154">
    <property type="entry name" value="ACAD10_11_N-like"/>
    <property type="match status" value="1"/>
</dbReference>
<dbReference type="RefSeq" id="WP_317545827.1">
    <property type="nucleotide sequence ID" value="NZ_JAWLKB010000044.1"/>
</dbReference>